<evidence type="ECO:0000313" key="2">
    <source>
        <dbReference type="Proteomes" id="UP000789570"/>
    </source>
</evidence>
<evidence type="ECO:0000313" key="1">
    <source>
        <dbReference type="EMBL" id="CAG8664048.1"/>
    </source>
</evidence>
<proteinExistence type="predicted"/>
<accession>A0A9N9E8N1</accession>
<sequence>MGKPQCHARCQRNLQEKEAYVASMKAEIPTKRQLWICLYEMLCNRLNEISSHLSRYDNRFREQRTNHENLRFHCNHMRSEVTHLRNLLKVQNVQELTSPTIQRISTIC</sequence>
<comment type="caution">
    <text evidence="1">The sequence shown here is derived from an EMBL/GenBank/DDBJ whole genome shotgun (WGS) entry which is preliminary data.</text>
</comment>
<name>A0A9N9E8N1_9GLOM</name>
<keyword evidence="2" id="KW-1185">Reference proteome</keyword>
<reference evidence="1" key="1">
    <citation type="submission" date="2021-06" db="EMBL/GenBank/DDBJ databases">
        <authorList>
            <person name="Kallberg Y."/>
            <person name="Tangrot J."/>
            <person name="Rosling A."/>
        </authorList>
    </citation>
    <scope>NUCLEOTIDE SEQUENCE</scope>
    <source>
        <strain evidence="1">UK204</strain>
    </source>
</reference>
<organism evidence="1 2">
    <name type="scientific">Funneliformis caledonium</name>
    <dbReference type="NCBI Taxonomy" id="1117310"/>
    <lineage>
        <taxon>Eukaryota</taxon>
        <taxon>Fungi</taxon>
        <taxon>Fungi incertae sedis</taxon>
        <taxon>Mucoromycota</taxon>
        <taxon>Glomeromycotina</taxon>
        <taxon>Glomeromycetes</taxon>
        <taxon>Glomerales</taxon>
        <taxon>Glomeraceae</taxon>
        <taxon>Funneliformis</taxon>
    </lineage>
</organism>
<protein>
    <submittedName>
        <fullName evidence="1">17278_t:CDS:1</fullName>
    </submittedName>
</protein>
<dbReference type="EMBL" id="CAJVPQ010005103">
    <property type="protein sequence ID" value="CAG8664048.1"/>
    <property type="molecule type" value="Genomic_DNA"/>
</dbReference>
<dbReference type="AlphaFoldDB" id="A0A9N9E8N1"/>
<dbReference type="Proteomes" id="UP000789570">
    <property type="component" value="Unassembled WGS sequence"/>
</dbReference>
<gene>
    <name evidence="1" type="ORF">FCALED_LOCUS11687</name>
</gene>